<dbReference type="SUPFAM" id="SSF81665">
    <property type="entry name" value="Calcium ATPase, transmembrane domain M"/>
    <property type="match status" value="1"/>
</dbReference>
<dbReference type="InterPro" id="IPR056236">
    <property type="entry name" value="HMA_PCA1"/>
</dbReference>
<comment type="subcellular location">
    <subcellularLocation>
        <location evidence="1 6">Membrane</location>
    </subcellularLocation>
</comment>
<keyword evidence="6" id="KW-0547">Nucleotide-binding</keyword>
<dbReference type="PANTHER" id="PTHR46594">
    <property type="entry name" value="P-TYPE CATION-TRANSPORTING ATPASE"/>
    <property type="match status" value="1"/>
</dbReference>
<evidence type="ECO:0000313" key="10">
    <source>
        <dbReference type="Proteomes" id="UP001150238"/>
    </source>
</evidence>
<dbReference type="PROSITE" id="PS50846">
    <property type="entry name" value="HMA_2"/>
    <property type="match status" value="1"/>
</dbReference>
<dbReference type="InterPro" id="IPR027256">
    <property type="entry name" value="P-typ_ATPase_IB"/>
</dbReference>
<feature type="transmembrane region" description="Helical" evidence="6">
    <location>
        <begin position="479"/>
        <end position="503"/>
    </location>
</feature>
<evidence type="ECO:0000256" key="3">
    <source>
        <dbReference type="ARBA" id="ARBA00022723"/>
    </source>
</evidence>
<dbReference type="GO" id="GO:0016020">
    <property type="term" value="C:membrane"/>
    <property type="evidence" value="ECO:0007669"/>
    <property type="project" value="UniProtKB-SubCell"/>
</dbReference>
<keyword evidence="3 6" id="KW-0479">Metal-binding</keyword>
<keyword evidence="4 6" id="KW-1133">Transmembrane helix</keyword>
<proteinExistence type="inferred from homology"/>
<keyword evidence="6" id="KW-0067">ATP-binding</keyword>
<dbReference type="Gene3D" id="3.40.50.1000">
    <property type="entry name" value="HAD superfamily/HAD-like"/>
    <property type="match status" value="1"/>
</dbReference>
<evidence type="ECO:0000256" key="2">
    <source>
        <dbReference type="ARBA" id="ARBA00022692"/>
    </source>
</evidence>
<evidence type="ECO:0000256" key="7">
    <source>
        <dbReference type="SAM" id="MobiDB-lite"/>
    </source>
</evidence>
<evidence type="ECO:0000256" key="6">
    <source>
        <dbReference type="RuleBase" id="RU362081"/>
    </source>
</evidence>
<feature type="domain" description="HMA" evidence="8">
    <location>
        <begin position="267"/>
        <end position="334"/>
    </location>
</feature>
<dbReference type="AlphaFoldDB" id="A0A9W9DZZ2"/>
<feature type="transmembrane region" description="Helical" evidence="6">
    <location>
        <begin position="667"/>
        <end position="693"/>
    </location>
</feature>
<dbReference type="InterPro" id="IPR006121">
    <property type="entry name" value="HMA_dom"/>
</dbReference>
<dbReference type="CDD" id="cd00371">
    <property type="entry name" value="HMA"/>
    <property type="match status" value="1"/>
</dbReference>
<dbReference type="SUPFAM" id="SSF81653">
    <property type="entry name" value="Calcium ATPase, transduction domain A"/>
    <property type="match status" value="1"/>
</dbReference>
<gene>
    <name evidence="9" type="ORF">C8J55DRAFT_465472</name>
</gene>
<feature type="region of interest" description="Disordered" evidence="7">
    <location>
        <begin position="18"/>
        <end position="39"/>
    </location>
</feature>
<dbReference type="Pfam" id="PF00702">
    <property type="entry name" value="Hydrolase"/>
    <property type="match status" value="1"/>
</dbReference>
<feature type="transmembrane region" description="Helical" evidence="6">
    <location>
        <begin position="418"/>
        <end position="439"/>
    </location>
</feature>
<dbReference type="Gene3D" id="3.30.70.100">
    <property type="match status" value="1"/>
</dbReference>
<dbReference type="PANTHER" id="PTHR46594:SF4">
    <property type="entry name" value="P-TYPE CATION-TRANSPORTING ATPASE"/>
    <property type="match status" value="1"/>
</dbReference>
<dbReference type="Gene3D" id="3.40.1110.10">
    <property type="entry name" value="Calcium-transporting ATPase, cytoplasmic domain N"/>
    <property type="match status" value="1"/>
</dbReference>
<dbReference type="InterPro" id="IPR023214">
    <property type="entry name" value="HAD_sf"/>
</dbReference>
<dbReference type="GO" id="GO:0019829">
    <property type="term" value="F:ATPase-coupled monoatomic cation transmembrane transporter activity"/>
    <property type="evidence" value="ECO:0007669"/>
    <property type="project" value="InterPro"/>
</dbReference>
<organism evidence="9 10">
    <name type="scientific">Lentinula lateritia</name>
    <dbReference type="NCBI Taxonomy" id="40482"/>
    <lineage>
        <taxon>Eukaryota</taxon>
        <taxon>Fungi</taxon>
        <taxon>Dikarya</taxon>
        <taxon>Basidiomycota</taxon>
        <taxon>Agaricomycotina</taxon>
        <taxon>Agaricomycetes</taxon>
        <taxon>Agaricomycetidae</taxon>
        <taxon>Agaricales</taxon>
        <taxon>Marasmiineae</taxon>
        <taxon>Omphalotaceae</taxon>
        <taxon>Lentinula</taxon>
    </lineage>
</organism>
<feature type="transmembrane region" description="Helical" evidence="6">
    <location>
        <begin position="1032"/>
        <end position="1055"/>
    </location>
</feature>
<keyword evidence="5 6" id="KW-0472">Membrane</keyword>
<dbReference type="PROSITE" id="PS00154">
    <property type="entry name" value="ATPASE_E1_E2"/>
    <property type="match status" value="1"/>
</dbReference>
<dbReference type="NCBIfam" id="TIGR01494">
    <property type="entry name" value="ATPase_P-type"/>
    <property type="match status" value="1"/>
</dbReference>
<evidence type="ECO:0000256" key="1">
    <source>
        <dbReference type="ARBA" id="ARBA00004370"/>
    </source>
</evidence>
<dbReference type="InterPro" id="IPR023298">
    <property type="entry name" value="ATPase_P-typ_TM_dom_sf"/>
</dbReference>
<dbReference type="NCBIfam" id="TIGR01511">
    <property type="entry name" value="ATPase-IB1_Cu"/>
    <property type="match status" value="1"/>
</dbReference>
<dbReference type="SUPFAM" id="SSF55008">
    <property type="entry name" value="HMA, heavy metal-associated domain"/>
    <property type="match status" value="1"/>
</dbReference>
<evidence type="ECO:0000256" key="5">
    <source>
        <dbReference type="ARBA" id="ARBA00023136"/>
    </source>
</evidence>
<dbReference type="EMBL" id="JANVFS010000002">
    <property type="protein sequence ID" value="KAJ4494528.1"/>
    <property type="molecule type" value="Genomic_DNA"/>
</dbReference>
<evidence type="ECO:0000256" key="4">
    <source>
        <dbReference type="ARBA" id="ARBA00022989"/>
    </source>
</evidence>
<dbReference type="InterPro" id="IPR036412">
    <property type="entry name" value="HAD-like_sf"/>
</dbReference>
<reference evidence="9" key="1">
    <citation type="submission" date="2022-08" db="EMBL/GenBank/DDBJ databases">
        <authorList>
            <consortium name="DOE Joint Genome Institute"/>
            <person name="Min B."/>
            <person name="Riley R."/>
            <person name="Sierra-Patev S."/>
            <person name="Naranjo-Ortiz M."/>
            <person name="Looney B."/>
            <person name="Konkel Z."/>
            <person name="Slot J.C."/>
            <person name="Sakamoto Y."/>
            <person name="Steenwyk J.L."/>
            <person name="Rokas A."/>
            <person name="Carro J."/>
            <person name="Camarero S."/>
            <person name="Ferreira P."/>
            <person name="Molpeceres G."/>
            <person name="Ruiz-Duenas F.J."/>
            <person name="Serrano A."/>
            <person name="Henrissat B."/>
            <person name="Drula E."/>
            <person name="Hughes K.W."/>
            <person name="Mata J.L."/>
            <person name="Ishikawa N.K."/>
            <person name="Vargas-Isla R."/>
            <person name="Ushijima S."/>
            <person name="Smith C.A."/>
            <person name="Ahrendt S."/>
            <person name="Andreopoulos W."/>
            <person name="He G."/>
            <person name="Labutti K."/>
            <person name="Lipzen A."/>
            <person name="Ng V."/>
            <person name="Sandor L."/>
            <person name="Barry K."/>
            <person name="Martinez A.T."/>
            <person name="Xiao Y."/>
            <person name="Gibbons J.G."/>
            <person name="Terashima K."/>
            <person name="Hibbett D.S."/>
            <person name="Grigoriev I.V."/>
        </authorList>
    </citation>
    <scope>NUCLEOTIDE SEQUENCE</scope>
    <source>
        <strain evidence="9">Sp2 HRB7682 ss15</strain>
    </source>
</reference>
<feature type="transmembrane region" description="Helical" evidence="6">
    <location>
        <begin position="705"/>
        <end position="731"/>
    </location>
</feature>
<dbReference type="InterPro" id="IPR008250">
    <property type="entry name" value="ATPase_P-typ_transduc_dom_A_sf"/>
</dbReference>
<dbReference type="Gene3D" id="2.70.150.10">
    <property type="entry name" value="Calcium-transporting ATPase, cytoplasmic transduction domain A"/>
    <property type="match status" value="1"/>
</dbReference>
<dbReference type="PRINTS" id="PR00119">
    <property type="entry name" value="CATATPASE"/>
</dbReference>
<accession>A0A9W9DZZ2</accession>
<comment type="caution">
    <text evidence="9">The sequence shown here is derived from an EMBL/GenBank/DDBJ whole genome shotgun (WGS) entry which is preliminary data.</text>
</comment>
<dbReference type="SUPFAM" id="SSF56784">
    <property type="entry name" value="HAD-like"/>
    <property type="match status" value="1"/>
</dbReference>
<dbReference type="InterPro" id="IPR001757">
    <property type="entry name" value="P_typ_ATPase"/>
</dbReference>
<keyword evidence="2 6" id="KW-0812">Transmembrane</keyword>
<comment type="similarity">
    <text evidence="6">Belongs to the cation transport ATPase (P-type) (TC 3.A.3) family. Type IB subfamily.</text>
</comment>
<dbReference type="InterPro" id="IPR023299">
    <property type="entry name" value="ATPase_P-typ_cyto_dom_N"/>
</dbReference>
<dbReference type="InterPro" id="IPR018303">
    <property type="entry name" value="ATPase_P-typ_P_site"/>
</dbReference>
<name>A0A9W9DZZ2_9AGAR</name>
<dbReference type="GO" id="GO:0016887">
    <property type="term" value="F:ATP hydrolysis activity"/>
    <property type="evidence" value="ECO:0007669"/>
    <property type="project" value="InterPro"/>
</dbReference>
<dbReference type="InterPro" id="IPR036163">
    <property type="entry name" value="HMA_dom_sf"/>
</dbReference>
<dbReference type="Pfam" id="PF00403">
    <property type="entry name" value="HMA"/>
    <property type="match status" value="1"/>
</dbReference>
<feature type="transmembrane region" description="Helical" evidence="6">
    <location>
        <begin position="445"/>
        <end position="467"/>
    </location>
</feature>
<feature type="transmembrane region" description="Helical" evidence="6">
    <location>
        <begin position="1061"/>
        <end position="1081"/>
    </location>
</feature>
<dbReference type="Pfam" id="PF00122">
    <property type="entry name" value="E1-E2_ATPase"/>
    <property type="match status" value="1"/>
</dbReference>
<feature type="compositionally biased region" description="Polar residues" evidence="7">
    <location>
        <begin position="21"/>
        <end position="30"/>
    </location>
</feature>
<dbReference type="GO" id="GO:0005524">
    <property type="term" value="F:ATP binding"/>
    <property type="evidence" value="ECO:0007669"/>
    <property type="project" value="UniProtKB-UniRule"/>
</dbReference>
<sequence>MSSVLRPDGPFSERYLVGVSTDVSNGQPEPSESPCCQDKSSPCCDIERGSAEVERNIAGSTDTSQSPCCEGKLSPCCDESCLDRLALRECENEERCNDTSSSHGLASKHCDGRKDGKACEHHTHITQEKFAMSLGGLGCICRILLALGQKSCCMPQKVEKHSMERANSCSSTASRSSVDSCCRSCCSAGQRRSIDNIINVKVKLTDNNPPEPCSGPNDGSVVSLQDDDCCGEDCCAEDQPKEITEMPKRYVPASPATDLETGGSGIEHVSLSVSGMTCTGCETKLQRALAQIDSIKHLKTSLVLSRAEFDLDLSIGTLEDVMKRLERATEFKCEKITDQGASIDVITPINAVDLVKQDWPFGVTDIKITSKTSACVHYDPKVVGARDLIERGWAMPLKLAPLLADPALEAGRKHVRHFGYMTLLSIALTIPVLVLAWAPLPKKDIAYGSVSLALATIVQIVIAGPFYTKALKSLVFSRVIEMDLLIVLSTSAAYIFSIISFAFLASGHPLSTGEFFETSTLLVTLIMVGRYVAALSRQKAVQSISVQSLQTPTALIVDEQGVSESEIDARLLQYGDFLKIIPDSRVPTDGTVISGFSTIDESMITGESKPVEKSVKFSVIAGSINNSGTLIARITRLPNENTISTIANMVDEAKLSKPQIQEIADRVASWFVPVVVVLTIITFAIWIAVGMVVQGRSGTEAAIQAITYAITVLIISCPCAIGLAVPMVIVITSGVAAEHGVVFKSAQSIEVAHKAAHVVFDKTGTLTEGKLTVAAEEYMGEEQGVTASLLLGLVGSIKHPVSIAVATHLQAKSGIVTNVSDIVSVVGKGVEGMSPSGQVLRAGNSHWLGLSSDPRVISILSRGLSAFCFTVDGSLSAIFGLAEDILRPDAISTITQLRTWGIAIHILSGDDDGPVRAIASQLDVPEDNVRSRCSPADKAAYIKALCTAPVESSAMPYASSNAPVVIFCGDGTNDAVALAQASIGIHISSSSASLAEVSRSVATVILLQPRLAGILDIICLSRRATQRIACNFVWSAIYNLFAITLGAGVFSAAGGVKIPPALAGLGELVSVLPVVAAAIALRWERIRK</sequence>
<dbReference type="Proteomes" id="UP001150238">
    <property type="component" value="Unassembled WGS sequence"/>
</dbReference>
<dbReference type="FunFam" id="2.70.150.10:FF:000002">
    <property type="entry name" value="Copper-transporting ATPase 1, putative"/>
    <property type="match status" value="1"/>
</dbReference>
<dbReference type="NCBIfam" id="TIGR01525">
    <property type="entry name" value="ATPase-IB_hvy"/>
    <property type="match status" value="1"/>
</dbReference>
<reference evidence="9" key="2">
    <citation type="journal article" date="2023" name="Proc. Natl. Acad. Sci. U.S.A.">
        <title>A global phylogenomic analysis of the shiitake genus Lentinula.</title>
        <authorList>
            <person name="Sierra-Patev S."/>
            <person name="Min B."/>
            <person name="Naranjo-Ortiz M."/>
            <person name="Looney B."/>
            <person name="Konkel Z."/>
            <person name="Slot J.C."/>
            <person name="Sakamoto Y."/>
            <person name="Steenwyk J.L."/>
            <person name="Rokas A."/>
            <person name="Carro J."/>
            <person name="Camarero S."/>
            <person name="Ferreira P."/>
            <person name="Molpeceres G."/>
            <person name="Ruiz-Duenas F.J."/>
            <person name="Serrano A."/>
            <person name="Henrissat B."/>
            <person name="Drula E."/>
            <person name="Hughes K.W."/>
            <person name="Mata J.L."/>
            <person name="Ishikawa N.K."/>
            <person name="Vargas-Isla R."/>
            <person name="Ushijima S."/>
            <person name="Smith C.A."/>
            <person name="Donoghue J."/>
            <person name="Ahrendt S."/>
            <person name="Andreopoulos W."/>
            <person name="He G."/>
            <person name="LaButti K."/>
            <person name="Lipzen A."/>
            <person name="Ng V."/>
            <person name="Riley R."/>
            <person name="Sandor L."/>
            <person name="Barry K."/>
            <person name="Martinez A.T."/>
            <person name="Xiao Y."/>
            <person name="Gibbons J.G."/>
            <person name="Terashima K."/>
            <person name="Grigoriev I.V."/>
            <person name="Hibbett D."/>
        </authorList>
    </citation>
    <scope>NUCLEOTIDE SEQUENCE</scope>
    <source>
        <strain evidence="9">Sp2 HRB7682 ss15</strain>
    </source>
</reference>
<protein>
    <submittedName>
        <fullName evidence="9">E1-E2 ATPase-domain-containing protein</fullName>
    </submittedName>
</protein>
<dbReference type="InterPro" id="IPR059000">
    <property type="entry name" value="ATPase_P-type_domA"/>
</dbReference>
<dbReference type="Pfam" id="PF24534">
    <property type="entry name" value="HMA_PCA1"/>
    <property type="match status" value="1"/>
</dbReference>
<evidence type="ECO:0000259" key="8">
    <source>
        <dbReference type="PROSITE" id="PS50846"/>
    </source>
</evidence>
<dbReference type="GO" id="GO:0046872">
    <property type="term" value="F:metal ion binding"/>
    <property type="evidence" value="ECO:0007669"/>
    <property type="project" value="UniProtKB-KW"/>
</dbReference>
<evidence type="ECO:0000313" key="9">
    <source>
        <dbReference type="EMBL" id="KAJ4494528.1"/>
    </source>
</evidence>